<proteinExistence type="predicted"/>
<feature type="transmembrane region" description="Helical" evidence="8">
    <location>
        <begin position="62"/>
        <end position="79"/>
    </location>
</feature>
<evidence type="ECO:0000259" key="9">
    <source>
        <dbReference type="Pfam" id="PF01545"/>
    </source>
</evidence>
<evidence type="ECO:0000313" key="11">
    <source>
        <dbReference type="EMBL" id="QYA06133.1"/>
    </source>
</evidence>
<keyword evidence="13" id="KW-1185">Reference proteome</keyword>
<dbReference type="InterPro" id="IPR002524">
    <property type="entry name" value="Cation_efflux"/>
</dbReference>
<dbReference type="GO" id="GO:0016020">
    <property type="term" value="C:membrane"/>
    <property type="evidence" value="ECO:0007669"/>
    <property type="project" value="UniProtKB-SubCell"/>
</dbReference>
<organism evidence="10 12">
    <name type="scientific">Agrobacterium larrymoorei</name>
    <dbReference type="NCBI Taxonomy" id="160699"/>
    <lineage>
        <taxon>Bacteria</taxon>
        <taxon>Pseudomonadati</taxon>
        <taxon>Pseudomonadota</taxon>
        <taxon>Alphaproteobacteria</taxon>
        <taxon>Hyphomicrobiales</taxon>
        <taxon>Rhizobiaceae</taxon>
        <taxon>Rhizobium/Agrobacterium group</taxon>
        <taxon>Agrobacterium</taxon>
    </lineage>
</organism>
<keyword evidence="5" id="KW-0406">Ion transport</keyword>
<dbReference type="PANTHER" id="PTHR45755">
    <property type="match status" value="1"/>
</dbReference>
<evidence type="ECO:0000313" key="12">
    <source>
        <dbReference type="Proteomes" id="UP000298545"/>
    </source>
</evidence>
<dbReference type="STRING" id="1367849.GCA_000518585_02856"/>
<evidence type="ECO:0000256" key="5">
    <source>
        <dbReference type="ARBA" id="ARBA00023065"/>
    </source>
</evidence>
<name>A0A4D7DVX1_9HYPH</name>
<dbReference type="KEGG" id="alf:CFBP5473_11155"/>
<keyword evidence="3 8" id="KW-0812">Transmembrane</keyword>
<reference evidence="10 12" key="1">
    <citation type="submission" date="2019-04" db="EMBL/GenBank/DDBJ databases">
        <title>Complete genome sequence of Agrobacterium larrymoorei CFBP5473.</title>
        <authorList>
            <person name="Haryono M."/>
            <person name="Chou L."/>
            <person name="Lin Y.-C."/>
            <person name="Lai E.-M."/>
            <person name="Kuo C.-H."/>
        </authorList>
    </citation>
    <scope>NUCLEOTIDE SEQUENCE [LARGE SCALE GENOMIC DNA]</scope>
    <source>
        <strain evidence="10 12">CFBP5473</strain>
    </source>
</reference>
<keyword evidence="4 8" id="KW-1133">Transmembrane helix</keyword>
<sequence length="346" mass="37532">MALSAHIHADGTHDHVFLGANHERNERRVWMVIALTAVMMVAEITAGNWFGSMALTADGWHMSTHAGAMLISALAYLYARKHARNSRFTFGTGKFGDLAGFASAVVLAVVALLIAWESALRFVSPVEIDFNQAIIVAVIGLLVNFVSALLLKDDHHHGHHIRHHHGHDHGHSHGGHSHGSHAHHGHHDGSHAHANHHHGDHAHHGGRDNNLRAAYLHVIADALTLVLAIVALLLGKWNGWNFLDPAMGIVGGLVIARWSWGLIRATGSVLVDAVPQDQALATKIRSAIETGQENITDLHLWQVGPGHYAAIIAISTTEEKSSGYYREKLKSFGELSHVTIETNAIA</sequence>
<feature type="transmembrane region" description="Helical" evidence="8">
    <location>
        <begin position="29"/>
        <end position="50"/>
    </location>
</feature>
<dbReference type="RefSeq" id="WP_027675595.1">
    <property type="nucleotide sequence ID" value="NZ_CP039691.1"/>
</dbReference>
<feature type="region of interest" description="Disordered" evidence="7">
    <location>
        <begin position="160"/>
        <end position="206"/>
    </location>
</feature>
<dbReference type="EMBL" id="CP072167">
    <property type="protein sequence ID" value="QYA06133.1"/>
    <property type="molecule type" value="Genomic_DNA"/>
</dbReference>
<dbReference type="OrthoDB" id="271709at2"/>
<dbReference type="EMBL" id="CP039691">
    <property type="protein sequence ID" value="QCI98406.1"/>
    <property type="molecule type" value="Genomic_DNA"/>
</dbReference>
<evidence type="ECO:0000256" key="2">
    <source>
        <dbReference type="ARBA" id="ARBA00022448"/>
    </source>
</evidence>
<dbReference type="Pfam" id="PF01545">
    <property type="entry name" value="Cation_efflux"/>
    <property type="match status" value="1"/>
</dbReference>
<accession>A0A4D7DVX1</accession>
<evidence type="ECO:0000256" key="3">
    <source>
        <dbReference type="ARBA" id="ARBA00022692"/>
    </source>
</evidence>
<comment type="subcellular location">
    <subcellularLocation>
        <location evidence="1">Membrane</location>
        <topology evidence="1">Multi-pass membrane protein</topology>
    </subcellularLocation>
</comment>
<dbReference type="Gene3D" id="1.20.1510.10">
    <property type="entry name" value="Cation efflux protein transmembrane domain"/>
    <property type="match status" value="1"/>
</dbReference>
<dbReference type="Proteomes" id="UP000298545">
    <property type="component" value="Chromosome circular"/>
</dbReference>
<gene>
    <name evidence="10" type="primary">dmeF</name>
    <name evidence="10" type="ORF">CFBP5473_11155</name>
    <name evidence="11" type="ORF">J5285_08570</name>
</gene>
<dbReference type="InterPro" id="IPR045316">
    <property type="entry name" value="Msc2-like"/>
</dbReference>
<feature type="transmembrane region" description="Helical" evidence="8">
    <location>
        <begin position="99"/>
        <end position="118"/>
    </location>
</feature>
<dbReference type="SUPFAM" id="SSF161111">
    <property type="entry name" value="Cation efflux protein transmembrane domain-like"/>
    <property type="match status" value="1"/>
</dbReference>
<feature type="domain" description="Cation efflux protein transmembrane" evidence="9">
    <location>
        <begin position="30"/>
        <end position="271"/>
    </location>
</feature>
<dbReference type="NCBIfam" id="NF033827">
    <property type="entry name" value="CDF_efflux_DmeF"/>
    <property type="match status" value="1"/>
</dbReference>
<feature type="transmembrane region" description="Helical" evidence="8">
    <location>
        <begin position="240"/>
        <end position="260"/>
    </location>
</feature>
<evidence type="ECO:0000313" key="10">
    <source>
        <dbReference type="EMBL" id="QCI98406.1"/>
    </source>
</evidence>
<evidence type="ECO:0000256" key="7">
    <source>
        <dbReference type="SAM" id="MobiDB-lite"/>
    </source>
</evidence>
<dbReference type="Proteomes" id="UP000826513">
    <property type="component" value="Chromosome 1"/>
</dbReference>
<dbReference type="AlphaFoldDB" id="A0A4D7DVX1"/>
<dbReference type="GO" id="GO:0006882">
    <property type="term" value="P:intracellular zinc ion homeostasis"/>
    <property type="evidence" value="ECO:0007669"/>
    <property type="project" value="InterPro"/>
</dbReference>
<feature type="transmembrane region" description="Helical" evidence="8">
    <location>
        <begin position="130"/>
        <end position="151"/>
    </location>
</feature>
<evidence type="ECO:0000256" key="6">
    <source>
        <dbReference type="ARBA" id="ARBA00023136"/>
    </source>
</evidence>
<keyword evidence="2" id="KW-0813">Transport</keyword>
<feature type="transmembrane region" description="Helical" evidence="8">
    <location>
        <begin position="214"/>
        <end position="234"/>
    </location>
</feature>
<dbReference type="PANTHER" id="PTHR45755:SF4">
    <property type="entry name" value="ZINC TRANSPORTER 7"/>
    <property type="match status" value="1"/>
</dbReference>
<dbReference type="InterPro" id="IPR058533">
    <property type="entry name" value="Cation_efflux_TM"/>
</dbReference>
<evidence type="ECO:0000313" key="13">
    <source>
        <dbReference type="Proteomes" id="UP000826513"/>
    </source>
</evidence>
<reference evidence="11 13" key="2">
    <citation type="submission" date="2021-03" db="EMBL/GenBank/DDBJ databases">
        <title>Rapid diversification of plasmids in a genus of pathogenic and nitrogen fixing bacteria.</title>
        <authorList>
            <person name="Weisberg A.J."/>
            <person name="Miller M."/>
            <person name="Ream W."/>
            <person name="Grunwald N.J."/>
            <person name="Chang J.H."/>
        </authorList>
    </citation>
    <scope>NUCLEOTIDE SEQUENCE [LARGE SCALE GENOMIC DNA]</scope>
    <source>
        <strain evidence="11 13">AF3.44</strain>
    </source>
</reference>
<dbReference type="InterPro" id="IPR027469">
    <property type="entry name" value="Cation_efflux_TMD_sf"/>
</dbReference>
<evidence type="ECO:0000256" key="1">
    <source>
        <dbReference type="ARBA" id="ARBA00004141"/>
    </source>
</evidence>
<dbReference type="NCBIfam" id="TIGR01297">
    <property type="entry name" value="CDF"/>
    <property type="match status" value="1"/>
</dbReference>
<feature type="compositionally biased region" description="Basic residues" evidence="7">
    <location>
        <begin position="160"/>
        <end position="186"/>
    </location>
</feature>
<evidence type="ECO:0000256" key="4">
    <source>
        <dbReference type="ARBA" id="ARBA00022989"/>
    </source>
</evidence>
<keyword evidence="6 8" id="KW-0472">Membrane</keyword>
<protein>
    <submittedName>
        <fullName evidence="10">CDF family Co(II)/Ni(II) efflux transporter DmeF</fullName>
    </submittedName>
</protein>
<dbReference type="GO" id="GO:0005385">
    <property type="term" value="F:zinc ion transmembrane transporter activity"/>
    <property type="evidence" value="ECO:0007669"/>
    <property type="project" value="InterPro"/>
</dbReference>
<evidence type="ECO:0000256" key="8">
    <source>
        <dbReference type="SAM" id="Phobius"/>
    </source>
</evidence>